<dbReference type="EMBL" id="JACHXD010000019">
    <property type="protein sequence ID" value="MBB3121727.1"/>
    <property type="molecule type" value="Genomic_DNA"/>
</dbReference>
<dbReference type="RefSeq" id="WP_183443416.1">
    <property type="nucleotide sequence ID" value="NZ_JACHXD010000019.1"/>
</dbReference>
<dbReference type="AlphaFoldDB" id="A0A7W5BEL6"/>
<proteinExistence type="predicted"/>
<keyword evidence="2" id="KW-1185">Reference proteome</keyword>
<dbReference type="Proteomes" id="UP000541535">
    <property type="component" value="Unassembled WGS sequence"/>
</dbReference>
<evidence type="ECO:0000313" key="1">
    <source>
        <dbReference type="EMBL" id="MBB3121727.1"/>
    </source>
</evidence>
<protein>
    <submittedName>
        <fullName evidence="1">Uncharacterized protein</fullName>
    </submittedName>
</protein>
<accession>A0A7W5BEL6</accession>
<name>A0A7W5BEL6_9BURK</name>
<organism evidence="1 2">
    <name type="scientific">Pseudoduganella violacea</name>
    <dbReference type="NCBI Taxonomy" id="1715466"/>
    <lineage>
        <taxon>Bacteria</taxon>
        <taxon>Pseudomonadati</taxon>
        <taxon>Pseudomonadota</taxon>
        <taxon>Betaproteobacteria</taxon>
        <taxon>Burkholderiales</taxon>
        <taxon>Oxalobacteraceae</taxon>
        <taxon>Telluria group</taxon>
        <taxon>Pseudoduganella</taxon>
    </lineage>
</organism>
<comment type="caution">
    <text evidence="1">The sequence shown here is derived from an EMBL/GenBank/DDBJ whole genome shotgun (WGS) entry which is preliminary data.</text>
</comment>
<reference evidence="1 2" key="1">
    <citation type="submission" date="2020-08" db="EMBL/GenBank/DDBJ databases">
        <title>Genomic Encyclopedia of Type Strains, Phase III (KMG-III): the genomes of soil and plant-associated and newly described type strains.</title>
        <authorList>
            <person name="Whitman W."/>
        </authorList>
    </citation>
    <scope>NUCLEOTIDE SEQUENCE [LARGE SCALE GENOMIC DNA]</scope>
    <source>
        <strain evidence="1 2">CECT 8897</strain>
    </source>
</reference>
<evidence type="ECO:0000313" key="2">
    <source>
        <dbReference type="Proteomes" id="UP000541535"/>
    </source>
</evidence>
<gene>
    <name evidence="1" type="ORF">FHS03_004819</name>
</gene>
<sequence length="90" mass="9850">MMANGTWRQLGSAVVNTSKISAIRHASREGAGYRFSLLFDAMELDVPFVSESEAMALLDGFGVSWSAFLQRNEANARVAPFRLDAPAEQL</sequence>